<name>A0A090T2X6_9VIBR</name>
<proteinExistence type="predicted"/>
<reference evidence="1 2" key="2">
    <citation type="submission" date="2014-09" db="EMBL/GenBank/DDBJ databases">
        <authorList>
            <consortium name="NBRP consortium"/>
            <person name="Sawabe T."/>
            <person name="Meirelles P."/>
            <person name="Nakanishi M."/>
            <person name="Sayaka M."/>
            <person name="Hattori M."/>
            <person name="Ohkuma M."/>
        </authorList>
    </citation>
    <scope>NUCLEOTIDE SEQUENCE [LARGE SCALE GENOMIC DNA]</scope>
    <source>
        <strain evidence="1 2">JCM 19240</strain>
    </source>
</reference>
<gene>
    <name evidence="1" type="ORF">JCM19240_2199</name>
</gene>
<sequence>MLQIKLLSFTSNLQNIARHFLRKPIKNLNKRNFYSLYFLGS</sequence>
<evidence type="ECO:0000313" key="1">
    <source>
        <dbReference type="EMBL" id="GAL33503.1"/>
    </source>
</evidence>
<dbReference type="EMBL" id="BBMT01000003">
    <property type="protein sequence ID" value="GAL33503.1"/>
    <property type="molecule type" value="Genomic_DNA"/>
</dbReference>
<reference evidence="1 2" key="1">
    <citation type="submission" date="2014-09" db="EMBL/GenBank/DDBJ databases">
        <title>Vibrio maritimus JCM 19240. (C210) whole genome shotgun sequence.</title>
        <authorList>
            <person name="Sawabe T."/>
            <person name="Meirelles P."/>
            <person name="Nakanishi M."/>
            <person name="Sayaka M."/>
            <person name="Hattori M."/>
            <person name="Ohkuma M."/>
        </authorList>
    </citation>
    <scope>NUCLEOTIDE SEQUENCE [LARGE SCALE GENOMIC DNA]</scope>
    <source>
        <strain evidence="1 2">JCM 19240</strain>
    </source>
</reference>
<organism evidence="1 2">
    <name type="scientific">Vibrio maritimus</name>
    <dbReference type="NCBI Taxonomy" id="990268"/>
    <lineage>
        <taxon>Bacteria</taxon>
        <taxon>Pseudomonadati</taxon>
        <taxon>Pseudomonadota</taxon>
        <taxon>Gammaproteobacteria</taxon>
        <taxon>Vibrionales</taxon>
        <taxon>Vibrionaceae</taxon>
        <taxon>Vibrio</taxon>
    </lineage>
</organism>
<protein>
    <submittedName>
        <fullName evidence="1">Uncharacterized protein</fullName>
    </submittedName>
</protein>
<dbReference type="AlphaFoldDB" id="A0A090T2X6"/>
<dbReference type="Proteomes" id="UP000029224">
    <property type="component" value="Unassembled WGS sequence"/>
</dbReference>
<keyword evidence="2" id="KW-1185">Reference proteome</keyword>
<accession>A0A090T2X6</accession>
<evidence type="ECO:0000313" key="2">
    <source>
        <dbReference type="Proteomes" id="UP000029224"/>
    </source>
</evidence>
<comment type="caution">
    <text evidence="1">The sequence shown here is derived from an EMBL/GenBank/DDBJ whole genome shotgun (WGS) entry which is preliminary data.</text>
</comment>